<proteinExistence type="predicted"/>
<evidence type="ECO:0000313" key="2">
    <source>
        <dbReference type="EMBL" id="PRY23846.1"/>
    </source>
</evidence>
<dbReference type="EMBL" id="PVTD01000004">
    <property type="protein sequence ID" value="PRY23846.1"/>
    <property type="molecule type" value="Genomic_DNA"/>
</dbReference>
<evidence type="ECO:0000313" key="3">
    <source>
        <dbReference type="Proteomes" id="UP000239480"/>
    </source>
</evidence>
<feature type="transmembrane region" description="Helical" evidence="1">
    <location>
        <begin position="97"/>
        <end position="120"/>
    </location>
</feature>
<gene>
    <name evidence="2" type="ORF">CLV78_104339</name>
</gene>
<sequence length="130" mass="13677">MVRTLISAAIYILAHAVGLLVASLVLGDSFTFTAKGFIVATLLLSLIEIVVGPLITRMSEKNIPALKGGVALVTTFVGLLITNAIVGGMQIQGISTWLIATLLVWIGALIAGIVLPMIMAKKTVEAHRQK</sequence>
<comment type="caution">
    <text evidence="2">The sequence shown here is derived from an EMBL/GenBank/DDBJ whole genome shotgun (WGS) entry which is preliminary data.</text>
</comment>
<evidence type="ECO:0000256" key="1">
    <source>
        <dbReference type="SAM" id="Phobius"/>
    </source>
</evidence>
<keyword evidence="1" id="KW-0812">Transmembrane</keyword>
<organism evidence="2 3">
    <name type="scientific">Aliiruegeria haliotis</name>
    <dbReference type="NCBI Taxonomy" id="1280846"/>
    <lineage>
        <taxon>Bacteria</taxon>
        <taxon>Pseudomonadati</taxon>
        <taxon>Pseudomonadota</taxon>
        <taxon>Alphaproteobacteria</taxon>
        <taxon>Rhodobacterales</taxon>
        <taxon>Roseobacteraceae</taxon>
        <taxon>Aliiruegeria</taxon>
    </lineage>
</organism>
<name>A0A2T0RRL6_9RHOB</name>
<protein>
    <submittedName>
        <fullName evidence="2">Superfamily IV 4 TMS phage holin</fullName>
    </submittedName>
</protein>
<feature type="transmembrane region" description="Helical" evidence="1">
    <location>
        <begin position="37"/>
        <end position="56"/>
    </location>
</feature>
<dbReference type="Proteomes" id="UP000239480">
    <property type="component" value="Unassembled WGS sequence"/>
</dbReference>
<accession>A0A2T0RRL6</accession>
<keyword evidence="1" id="KW-0472">Membrane</keyword>
<keyword evidence="3" id="KW-1185">Reference proteome</keyword>
<keyword evidence="1" id="KW-1133">Transmembrane helix</keyword>
<feature type="transmembrane region" description="Helical" evidence="1">
    <location>
        <begin position="68"/>
        <end position="91"/>
    </location>
</feature>
<dbReference type="OrthoDB" id="7867530at2"/>
<dbReference type="AlphaFoldDB" id="A0A2T0RRL6"/>
<dbReference type="RefSeq" id="WP_106205224.1">
    <property type="nucleotide sequence ID" value="NZ_PVTD01000004.1"/>
</dbReference>
<reference evidence="2 3" key="1">
    <citation type="submission" date="2018-03" db="EMBL/GenBank/DDBJ databases">
        <title>Genomic Encyclopedia of Archaeal and Bacterial Type Strains, Phase II (KMG-II): from individual species to whole genera.</title>
        <authorList>
            <person name="Goeker M."/>
        </authorList>
    </citation>
    <scope>NUCLEOTIDE SEQUENCE [LARGE SCALE GENOMIC DNA]</scope>
    <source>
        <strain evidence="2 3">DSM 29328</strain>
    </source>
</reference>